<reference evidence="4" key="5">
    <citation type="submission" date="2023-05" db="EMBL/GenBank/DDBJ databases">
        <authorList>
            <consortium name="Clinical and Environmental Microbiology Branch: Whole genome sequencing antimicrobial resistance pathogens in the healthcare setting"/>
        </authorList>
    </citation>
    <scope>NUCLEOTIDE SEQUENCE</scope>
    <source>
        <strain evidence="4">2023GN-00287</strain>
    </source>
</reference>
<dbReference type="Proteomes" id="UP000885148">
    <property type="component" value="Unassembled WGS sequence"/>
</dbReference>
<dbReference type="InterPro" id="IPR011228">
    <property type="entry name" value="UCP029766"/>
</dbReference>
<dbReference type="InterPro" id="IPR008966">
    <property type="entry name" value="Adhesion_dom_sf"/>
</dbReference>
<evidence type="ECO:0000313" key="5">
    <source>
        <dbReference type="EMBL" id="HBH7040446.1"/>
    </source>
</evidence>
<reference evidence="6" key="4">
    <citation type="submission" date="2022-12" db="EMBL/GenBank/DDBJ databases">
        <title>2953647.</title>
        <authorList>
            <person name="Hergert J."/>
            <person name="Casey R."/>
            <person name="Wagner J."/>
            <person name="Young E.L."/>
            <person name="Oakeson K.F."/>
        </authorList>
    </citation>
    <scope>NUCLEOTIDE SEQUENCE</scope>
    <source>
        <strain evidence="6">2953647</strain>
    </source>
</reference>
<dbReference type="Gene3D" id="2.60.40.1090">
    <property type="entry name" value="Fimbrial-type adhesion domain"/>
    <property type="match status" value="1"/>
</dbReference>
<dbReference type="EMBL" id="CP114564">
    <property type="protein sequence ID" value="WAZ55142.1"/>
    <property type="molecule type" value="Genomic_DNA"/>
</dbReference>
<dbReference type="Pfam" id="PF00419">
    <property type="entry name" value="Fimbrial"/>
    <property type="match status" value="1"/>
</dbReference>
<dbReference type="Proteomes" id="UP000789647">
    <property type="component" value="Chromosome"/>
</dbReference>
<dbReference type="AlphaFoldDB" id="A0A0D7LXS3"/>
<keyword evidence="1" id="KW-0732">Signal</keyword>
<dbReference type="SUPFAM" id="SSF49401">
    <property type="entry name" value="Bacterial adhesins"/>
    <property type="match status" value="1"/>
</dbReference>
<name>A0A0D7LXS3_CITFR</name>
<dbReference type="EMBL" id="DAESCB010000001">
    <property type="protein sequence ID" value="HBH7040446.1"/>
    <property type="molecule type" value="Genomic_DNA"/>
</dbReference>
<evidence type="ECO:0000313" key="3">
    <source>
        <dbReference type="EMBL" id="CAH6591893.1"/>
    </source>
</evidence>
<dbReference type="InterPro" id="IPR036937">
    <property type="entry name" value="Adhesion_dom_fimbrial_sf"/>
</dbReference>
<dbReference type="EMBL" id="OW995941">
    <property type="protein sequence ID" value="CAH6591893.1"/>
    <property type="molecule type" value="Genomic_DNA"/>
</dbReference>
<reference evidence="3" key="3">
    <citation type="submission" date="2022-05" db="EMBL/GenBank/DDBJ databases">
        <authorList>
            <person name="Alioto T."/>
            <person name="Alioto T."/>
            <person name="Gomez Garrido J."/>
        </authorList>
    </citation>
    <scope>NUCLEOTIDE SEQUENCE</scope>
    <source>
        <strain evidence="3">112</strain>
    </source>
</reference>
<feature type="signal peptide" evidence="1">
    <location>
        <begin position="1"/>
        <end position="17"/>
    </location>
</feature>
<organism evidence="5 7">
    <name type="scientific">Citrobacter freundii</name>
    <dbReference type="NCBI Taxonomy" id="546"/>
    <lineage>
        <taxon>Bacteria</taxon>
        <taxon>Pseudomonadati</taxon>
        <taxon>Pseudomonadota</taxon>
        <taxon>Gammaproteobacteria</taxon>
        <taxon>Enterobacterales</taxon>
        <taxon>Enterobacteriaceae</taxon>
        <taxon>Citrobacter</taxon>
        <taxon>Citrobacter freundii complex</taxon>
    </lineage>
</organism>
<keyword evidence="8" id="KW-1185">Reference proteome</keyword>
<dbReference type="InterPro" id="IPR000259">
    <property type="entry name" value="Adhesion_dom_fimbrial"/>
</dbReference>
<reference evidence="5" key="1">
    <citation type="journal article" date="2018" name="Genome Biol.">
        <title>SKESA: strategic k-mer extension for scrupulous assemblies.</title>
        <authorList>
            <person name="Souvorov A."/>
            <person name="Agarwala R."/>
            <person name="Lipman D.J."/>
        </authorList>
    </citation>
    <scope>NUCLEOTIDE SEQUENCE</scope>
    <source>
        <strain evidence="5">91871</strain>
    </source>
</reference>
<reference evidence="5" key="2">
    <citation type="submission" date="2021-07" db="EMBL/GenBank/DDBJ databases">
        <authorList>
            <consortium name="NCBI Pathogen Detection Project"/>
        </authorList>
    </citation>
    <scope>NUCLEOTIDE SEQUENCE</scope>
    <source>
        <strain evidence="5">91871</strain>
    </source>
</reference>
<dbReference type="PIRSF" id="PIRSF029766">
    <property type="entry name" value="UCP029766"/>
    <property type="match status" value="1"/>
</dbReference>
<dbReference type="Proteomes" id="UP001164536">
    <property type="component" value="Chromosome"/>
</dbReference>
<dbReference type="EMBL" id="ABOSXX010000034">
    <property type="protein sequence ID" value="ELV3682015.1"/>
    <property type="molecule type" value="Genomic_DNA"/>
</dbReference>
<feature type="domain" description="Fimbrial-type adhesion" evidence="2">
    <location>
        <begin position="270"/>
        <end position="447"/>
    </location>
</feature>
<protein>
    <submittedName>
        <fullName evidence="5">Fimbrial protein</fullName>
    </submittedName>
</protein>
<evidence type="ECO:0000313" key="8">
    <source>
        <dbReference type="Proteomes" id="UP001164536"/>
    </source>
</evidence>
<evidence type="ECO:0000256" key="1">
    <source>
        <dbReference type="SAM" id="SignalP"/>
    </source>
</evidence>
<accession>A0A0D7LXS3</accession>
<dbReference type="OrthoDB" id="8875995at2"/>
<feature type="chain" id="PRO_5014223635" evidence="1">
    <location>
        <begin position="18"/>
        <end position="447"/>
    </location>
</feature>
<dbReference type="GO" id="GO:0009289">
    <property type="term" value="C:pilus"/>
    <property type="evidence" value="ECO:0007669"/>
    <property type="project" value="InterPro"/>
</dbReference>
<dbReference type="GO" id="GO:0007155">
    <property type="term" value="P:cell adhesion"/>
    <property type="evidence" value="ECO:0007669"/>
    <property type="project" value="InterPro"/>
</dbReference>
<evidence type="ECO:0000259" key="2">
    <source>
        <dbReference type="Pfam" id="PF00419"/>
    </source>
</evidence>
<dbReference type="RefSeq" id="WP_003843660.1">
    <property type="nucleotide sequence ID" value="NZ_AP028314.1"/>
</dbReference>
<gene>
    <name evidence="3" type="ORF">AI2935V1_2610</name>
    <name evidence="5" type="ORF">KV121_000431</name>
    <name evidence="6" type="ORF">O4000_12345</name>
    <name evidence="4" type="ORF">SGX49_004508</name>
</gene>
<dbReference type="Proteomes" id="UP001279522">
    <property type="component" value="Unassembled WGS sequence"/>
</dbReference>
<evidence type="ECO:0000313" key="7">
    <source>
        <dbReference type="Proteomes" id="UP000885148"/>
    </source>
</evidence>
<evidence type="ECO:0000313" key="4">
    <source>
        <dbReference type="EMBL" id="ELV3682015.1"/>
    </source>
</evidence>
<evidence type="ECO:0000313" key="6">
    <source>
        <dbReference type="EMBL" id="WAZ55142.1"/>
    </source>
</evidence>
<sequence>MRLFFLVLALFSCQIQAACEYIIYPYKSGSSGAQGTHRLSASTDGIANDWRSGGGNDAWNGLLPGLSKSVDITSNSSFQPAGTILTSSGGIPFTTYAHKGGGYDPEQVFFRCTPDTAGQLYEAWSTNGDDTVAGWYEATDVPGAYLTIMKNVALRLTHDATGSVFTDSWQQRPLENLDLDTNGNFLIKAKNFSTISAELIKTLDTRYYANQAQSATYNSYVNPNAYVVFRGPGTTSWGIKIGQPHRGGNWAGWANDWPSVISLYNNGIFVKRAAMCQVTDFTPVVHLPPISVAQLKQGEYSSAPFQIGFACESTVVSGVATGKSNVAMGLLAPESSVNSAWGFNLITGKTVTWLLDTQYGAPGRARGVGVRVYRAGSPVNFMAVSTVGSGSEGGWMPVIGSNTQQNGSQDGINYYSESFEARLASFGADTLTAGGYQSHVQVLLRIQ</sequence>
<proteinExistence type="predicted"/>